<dbReference type="EMBL" id="MG677935">
    <property type="protein sequence ID" value="AUW36497.1"/>
    <property type="molecule type" value="Genomic_DNA"/>
</dbReference>
<protein>
    <submittedName>
        <fullName evidence="2">Uncharacterized protein</fullName>
    </submittedName>
</protein>
<proteinExistence type="predicted"/>
<sequence>MATPGRRRGGHRALLRSGARGPLAPSWGRGPQPPAPTMGRGRGPLAPTMGRGRGPLAPTMGRGRGPLDRRRPRPDLGQGPPSPFLGFRPPRWPGAANEPLAPSLGGAAFGLGAPLKLSRARPLRSLLSFKGAPRPKAAPPRLGARGSLAAPGQRGGRKPKEKPVLGFSH</sequence>
<accession>A0A2K9YRW3</accession>
<organism evidence="2">
    <name type="scientific">Haematococcus lacustris</name>
    <name type="common">Green alga</name>
    <name type="synonym">Haematococcus pluvialis</name>
    <dbReference type="NCBI Taxonomy" id="44745"/>
    <lineage>
        <taxon>Eukaryota</taxon>
        <taxon>Viridiplantae</taxon>
        <taxon>Chlorophyta</taxon>
        <taxon>core chlorophytes</taxon>
        <taxon>Chlorophyceae</taxon>
        <taxon>CS clade</taxon>
        <taxon>Chlamydomonadales</taxon>
        <taxon>Haematococcaceae</taxon>
        <taxon>Haematococcus</taxon>
    </lineage>
</organism>
<name>A0A2K9YRW3_HAELA</name>
<feature type="compositionally biased region" description="Basic residues" evidence="1">
    <location>
        <begin position="1"/>
        <end position="14"/>
    </location>
</feature>
<feature type="region of interest" description="Disordered" evidence="1">
    <location>
        <begin position="128"/>
        <end position="169"/>
    </location>
</feature>
<keyword evidence="2" id="KW-0150">Chloroplast</keyword>
<keyword evidence="2" id="KW-0934">Plastid</keyword>
<gene>
    <name evidence="2" type="ORF">SG3EUKT975853.1</name>
</gene>
<geneLocation type="chloroplast" evidence="2"/>
<feature type="compositionally biased region" description="Low complexity" evidence="1">
    <location>
        <begin position="128"/>
        <end position="146"/>
    </location>
</feature>
<evidence type="ECO:0000313" key="2">
    <source>
        <dbReference type="EMBL" id="AUW36497.1"/>
    </source>
</evidence>
<dbReference type="AlphaFoldDB" id="A0A2K9YRW3"/>
<reference evidence="2" key="1">
    <citation type="submission" date="2017-12" db="EMBL/GenBank/DDBJ databases">
        <authorList>
            <person name="Hurst M.R.H."/>
        </authorList>
    </citation>
    <scope>NUCLEOTIDE SEQUENCE</scope>
    <source>
        <strain evidence="2">UTEX 2505</strain>
    </source>
</reference>
<evidence type="ECO:0000256" key="1">
    <source>
        <dbReference type="SAM" id="MobiDB-lite"/>
    </source>
</evidence>
<feature type="region of interest" description="Disordered" evidence="1">
    <location>
        <begin position="1"/>
        <end position="99"/>
    </location>
</feature>